<dbReference type="Pfam" id="PF13571">
    <property type="entry name" value="DUF4133"/>
    <property type="match status" value="1"/>
</dbReference>
<reference evidence="3" key="1">
    <citation type="journal article" date="2019" name="Int. J. Syst. Evol. Microbiol.">
        <title>The Global Catalogue of Microorganisms (GCM) 10K type strain sequencing project: providing services to taxonomists for standard genome sequencing and annotation.</title>
        <authorList>
            <consortium name="The Broad Institute Genomics Platform"/>
            <consortium name="The Broad Institute Genome Sequencing Center for Infectious Disease"/>
            <person name="Wu L."/>
            <person name="Ma J."/>
        </authorList>
    </citation>
    <scope>NUCLEOTIDE SEQUENCE [LARGE SCALE GENOMIC DNA]</scope>
    <source>
        <strain evidence="3">JCM 17919</strain>
    </source>
</reference>
<protein>
    <submittedName>
        <fullName evidence="2">DUF4133 domain-containing protein</fullName>
    </submittedName>
</protein>
<gene>
    <name evidence="2" type="ORF">GCM10023184_36940</name>
</gene>
<comment type="caution">
    <text evidence="2">The sequence shown here is derived from an EMBL/GenBank/DDBJ whole genome shotgun (WGS) entry which is preliminary data.</text>
</comment>
<keyword evidence="3" id="KW-1185">Reference proteome</keyword>
<dbReference type="RefSeq" id="WP_345257315.1">
    <property type="nucleotide sequence ID" value="NZ_BAABGY010000011.1"/>
</dbReference>
<proteinExistence type="predicted"/>
<evidence type="ECO:0000313" key="2">
    <source>
        <dbReference type="EMBL" id="GAA4339674.1"/>
    </source>
</evidence>
<dbReference type="EMBL" id="BAABGY010000011">
    <property type="protein sequence ID" value="GAA4339674.1"/>
    <property type="molecule type" value="Genomic_DNA"/>
</dbReference>
<evidence type="ECO:0000256" key="1">
    <source>
        <dbReference type="SAM" id="Phobius"/>
    </source>
</evidence>
<feature type="transmembrane region" description="Helical" evidence="1">
    <location>
        <begin position="50"/>
        <end position="67"/>
    </location>
</feature>
<keyword evidence="1" id="KW-1133">Transmembrane helix</keyword>
<keyword evidence="1" id="KW-0812">Transmembrane</keyword>
<feature type="transmembrane region" description="Helical" evidence="1">
    <location>
        <begin position="24"/>
        <end position="44"/>
    </location>
</feature>
<dbReference type="Proteomes" id="UP001501725">
    <property type="component" value="Unassembled WGS sequence"/>
</dbReference>
<evidence type="ECO:0000313" key="3">
    <source>
        <dbReference type="Proteomes" id="UP001501725"/>
    </source>
</evidence>
<organism evidence="2 3">
    <name type="scientific">Flaviaesturariibacter amylovorans</name>
    <dbReference type="NCBI Taxonomy" id="1084520"/>
    <lineage>
        <taxon>Bacteria</taxon>
        <taxon>Pseudomonadati</taxon>
        <taxon>Bacteroidota</taxon>
        <taxon>Chitinophagia</taxon>
        <taxon>Chitinophagales</taxon>
        <taxon>Chitinophagaceae</taxon>
        <taxon>Flaviaestuariibacter</taxon>
    </lineage>
</organism>
<sequence length="109" mass="12184">MSSVYSINKGVGRPVEFKGFKAQYIWYLGSGLLGLLIFFAVLYICGVNPFICLGIILFSGAGLFIHVGRMSRRYGAYGWMKKIARKGVPTVVRSNSRKHFLPIHPSQIN</sequence>
<keyword evidence="1" id="KW-0472">Membrane</keyword>
<name>A0ABP8HII8_9BACT</name>
<accession>A0ABP8HII8</accession>
<dbReference type="InterPro" id="IPR025407">
    <property type="entry name" value="DUF4133"/>
</dbReference>